<accession>A0A8C9QWV3</accession>
<dbReference type="GeneTree" id="ENSGT00940000174611"/>
<organism evidence="4 5">
    <name type="scientific">Scleropages formosus</name>
    <name type="common">Asian bonytongue</name>
    <name type="synonym">Osteoglossum formosum</name>
    <dbReference type="NCBI Taxonomy" id="113540"/>
    <lineage>
        <taxon>Eukaryota</taxon>
        <taxon>Metazoa</taxon>
        <taxon>Chordata</taxon>
        <taxon>Craniata</taxon>
        <taxon>Vertebrata</taxon>
        <taxon>Euteleostomi</taxon>
        <taxon>Actinopterygii</taxon>
        <taxon>Neopterygii</taxon>
        <taxon>Teleostei</taxon>
        <taxon>Osteoglossocephala</taxon>
        <taxon>Osteoglossomorpha</taxon>
        <taxon>Osteoglossiformes</taxon>
        <taxon>Osteoglossidae</taxon>
        <taxon>Scleropages</taxon>
    </lineage>
</organism>
<dbReference type="Proteomes" id="UP000694397">
    <property type="component" value="Chromosome 19"/>
</dbReference>
<evidence type="ECO:0008006" key="6">
    <source>
        <dbReference type="Google" id="ProtNLM"/>
    </source>
</evidence>
<comment type="similarity">
    <text evidence="2">Belongs to the PKI family.</text>
</comment>
<comment type="function">
    <text evidence="1">Extremely potent competitive inhibitor of cAMP-dependent protein kinase activity, this protein interacts with the catalytic subunit of the enzyme after the cAMP-induced dissociation of its regulatory chains.</text>
</comment>
<evidence type="ECO:0000256" key="3">
    <source>
        <dbReference type="ARBA" id="ARBA00023013"/>
    </source>
</evidence>
<dbReference type="PANTHER" id="PTHR15416">
    <property type="entry name" value="CAMP-DEPENDENT PROTEIN KINASE INHIBITOR/PKI"/>
    <property type="match status" value="1"/>
</dbReference>
<keyword evidence="5" id="KW-1185">Reference proteome</keyword>
<evidence type="ECO:0000256" key="1">
    <source>
        <dbReference type="ARBA" id="ARBA00002844"/>
    </source>
</evidence>
<protein>
    <recommendedName>
        <fullName evidence="6">cAMP-dependent protein kinase inhibitor gamma-like</fullName>
    </recommendedName>
</protein>
<dbReference type="Pfam" id="PF02827">
    <property type="entry name" value="PKI"/>
    <property type="match status" value="1"/>
</dbReference>
<reference evidence="4 5" key="1">
    <citation type="submission" date="2019-04" db="EMBL/GenBank/DDBJ databases">
        <authorList>
            <consortium name="Wellcome Sanger Institute Data Sharing"/>
        </authorList>
    </citation>
    <scope>NUCLEOTIDE SEQUENCE [LARGE SCALE GENOMIC DNA]</scope>
</reference>
<dbReference type="AlphaFoldDB" id="A0A8C9QWV3"/>
<evidence type="ECO:0000256" key="2">
    <source>
        <dbReference type="ARBA" id="ARBA00006393"/>
    </source>
</evidence>
<reference evidence="4" key="3">
    <citation type="submission" date="2025-09" db="UniProtKB">
        <authorList>
            <consortium name="Ensembl"/>
        </authorList>
    </citation>
    <scope>IDENTIFICATION</scope>
</reference>
<dbReference type="OrthoDB" id="8556393at2759"/>
<evidence type="ECO:0000313" key="4">
    <source>
        <dbReference type="Ensembl" id="ENSSFOP00015000391.2"/>
    </source>
</evidence>
<keyword evidence="3" id="KW-0649">Protein kinase inhibitor</keyword>
<sequence length="58" mass="6299">MMDVETSYSEFISCDRTGRRNAVPDIKDEAASVGAGELTKDMSEMSLKPPGTCVRVSE</sequence>
<dbReference type="Ensembl" id="ENSSFOT00015000419.2">
    <property type="protein sequence ID" value="ENSSFOP00015000391.2"/>
    <property type="gene ID" value="ENSSFOG00015000334.2"/>
</dbReference>
<name>A0A8C9QWV3_SCLFO</name>
<proteinExistence type="inferred from homology"/>
<dbReference type="InterPro" id="IPR004171">
    <property type="entry name" value="cAMP_dep_PKI"/>
</dbReference>
<evidence type="ECO:0000313" key="5">
    <source>
        <dbReference type="Proteomes" id="UP000694397"/>
    </source>
</evidence>
<reference evidence="4" key="2">
    <citation type="submission" date="2025-08" db="UniProtKB">
        <authorList>
            <consortium name="Ensembl"/>
        </authorList>
    </citation>
    <scope>IDENTIFICATION</scope>
</reference>
<dbReference type="GO" id="GO:0004862">
    <property type="term" value="F:cAMP-dependent protein kinase inhibitor activity"/>
    <property type="evidence" value="ECO:0007669"/>
    <property type="project" value="InterPro"/>
</dbReference>